<dbReference type="InParanoid" id="S8FXS8"/>
<proteinExistence type="predicted"/>
<dbReference type="Pfam" id="PF07910">
    <property type="entry name" value="Peptidase_C78"/>
    <property type="match status" value="1"/>
</dbReference>
<keyword evidence="5" id="KW-1185">Reference proteome</keyword>
<dbReference type="OrthoDB" id="288987at2759"/>
<organism evidence="4 5">
    <name type="scientific">Fomitopsis schrenkii</name>
    <name type="common">Brown rot fungus</name>
    <dbReference type="NCBI Taxonomy" id="2126942"/>
    <lineage>
        <taxon>Eukaryota</taxon>
        <taxon>Fungi</taxon>
        <taxon>Dikarya</taxon>
        <taxon>Basidiomycota</taxon>
        <taxon>Agaricomycotina</taxon>
        <taxon>Agaricomycetes</taxon>
        <taxon>Polyporales</taxon>
        <taxon>Fomitopsis</taxon>
    </lineage>
</organism>
<feature type="compositionally biased region" description="Basic and acidic residues" evidence="2">
    <location>
        <begin position="345"/>
        <end position="355"/>
    </location>
</feature>
<dbReference type="EMBL" id="KE504122">
    <property type="protein sequence ID" value="EPT05931.1"/>
    <property type="molecule type" value="Genomic_DNA"/>
</dbReference>
<dbReference type="HOGENOM" id="CLU_029795_0_0_1"/>
<dbReference type="Proteomes" id="UP000015241">
    <property type="component" value="Unassembled WGS sequence"/>
</dbReference>
<evidence type="ECO:0000256" key="1">
    <source>
        <dbReference type="ARBA" id="ARBA00022801"/>
    </source>
</evidence>
<dbReference type="STRING" id="743788.S8FXS8"/>
<name>S8FXS8_FOMSC</name>
<sequence length="434" mass="48311">TTCQLCGKDLTTAALAQRQAHYDQHFSDEPQDTQARSAQSDSLKAWFTPYAANRGNPETQNVFWYPSRSDQPPRNFSPGLIPILKGALINSHEKGKTRNAWLCHEQAVHIQSEAFDRTWGCGYRNFLMVCASLMVQTNQPMYFPLLDHPYPPGVRHLQQLIEEAWSAGFDQEGAEQLKRHLVGTGKYIGTGELSIAFTYRGIPSQLVDFDLKDGPEPLLNWVLQYFSTGSGGPPATAISIAALQNAVAVTDKMPLVLQHDGHSRTVVGCERLPDGSINLLVFDPSRYIVADIRAAGLAKWGSVPPHAEAAEQPRAAASRQHYPASRVLHDVAHPFRSFKAHHKRKSEELPRDLSAKKQRAGLGPGRDDHGVPHAYQAGQSLAAPDPGKVLGVMRLGLNRLKRKNKYQILYFPLTEPLDEEQRWARRDLTCIKIP</sequence>
<evidence type="ECO:0000259" key="3">
    <source>
        <dbReference type="Pfam" id="PF07910"/>
    </source>
</evidence>
<gene>
    <name evidence="4" type="ORF">FOMPIDRAFT_1110685</name>
</gene>
<dbReference type="InterPro" id="IPR012462">
    <property type="entry name" value="UFSP1/2_DUB_cat"/>
</dbReference>
<keyword evidence="1" id="KW-0378">Hydrolase</keyword>
<feature type="region of interest" description="Disordered" evidence="2">
    <location>
        <begin position="339"/>
        <end position="367"/>
    </location>
</feature>
<dbReference type="Gene3D" id="3.90.70.130">
    <property type="match status" value="1"/>
</dbReference>
<reference evidence="4 5" key="1">
    <citation type="journal article" date="2012" name="Science">
        <title>The Paleozoic origin of enzymatic lignin decomposition reconstructed from 31 fungal genomes.</title>
        <authorList>
            <person name="Floudas D."/>
            <person name="Binder M."/>
            <person name="Riley R."/>
            <person name="Barry K."/>
            <person name="Blanchette R.A."/>
            <person name="Henrissat B."/>
            <person name="Martinez A.T."/>
            <person name="Otillar R."/>
            <person name="Spatafora J.W."/>
            <person name="Yadav J.S."/>
            <person name="Aerts A."/>
            <person name="Benoit I."/>
            <person name="Boyd A."/>
            <person name="Carlson A."/>
            <person name="Copeland A."/>
            <person name="Coutinho P.M."/>
            <person name="de Vries R.P."/>
            <person name="Ferreira P."/>
            <person name="Findley K."/>
            <person name="Foster B."/>
            <person name="Gaskell J."/>
            <person name="Glotzer D."/>
            <person name="Gorecki P."/>
            <person name="Heitman J."/>
            <person name="Hesse C."/>
            <person name="Hori C."/>
            <person name="Igarashi K."/>
            <person name="Jurgens J.A."/>
            <person name="Kallen N."/>
            <person name="Kersten P."/>
            <person name="Kohler A."/>
            <person name="Kuees U."/>
            <person name="Kumar T.K.A."/>
            <person name="Kuo A."/>
            <person name="LaButti K."/>
            <person name="Larrondo L.F."/>
            <person name="Lindquist E."/>
            <person name="Ling A."/>
            <person name="Lombard V."/>
            <person name="Lucas S."/>
            <person name="Lundell T."/>
            <person name="Martin R."/>
            <person name="McLaughlin D.J."/>
            <person name="Morgenstern I."/>
            <person name="Morin E."/>
            <person name="Murat C."/>
            <person name="Nagy L.G."/>
            <person name="Nolan M."/>
            <person name="Ohm R.A."/>
            <person name="Patyshakuliyeva A."/>
            <person name="Rokas A."/>
            <person name="Ruiz-Duenas F.J."/>
            <person name="Sabat G."/>
            <person name="Salamov A."/>
            <person name="Samejima M."/>
            <person name="Schmutz J."/>
            <person name="Slot J.C."/>
            <person name="St John F."/>
            <person name="Stenlid J."/>
            <person name="Sun H."/>
            <person name="Sun S."/>
            <person name="Syed K."/>
            <person name="Tsang A."/>
            <person name="Wiebenga A."/>
            <person name="Young D."/>
            <person name="Pisabarro A."/>
            <person name="Eastwood D.C."/>
            <person name="Martin F."/>
            <person name="Cullen D."/>
            <person name="Grigoriev I.V."/>
            <person name="Hibbett D.S."/>
        </authorList>
    </citation>
    <scope>NUCLEOTIDE SEQUENCE</scope>
    <source>
        <strain evidence="5">FP-58527</strain>
    </source>
</reference>
<feature type="domain" description="UFSP1/2/DUB catalytic" evidence="3">
    <location>
        <begin position="99"/>
        <end position="291"/>
    </location>
</feature>
<accession>S8FXS8</accession>
<evidence type="ECO:0000313" key="4">
    <source>
        <dbReference type="EMBL" id="EPT05931.1"/>
    </source>
</evidence>
<feature type="non-terminal residue" evidence="4">
    <location>
        <position position="1"/>
    </location>
</feature>
<dbReference type="eggNOG" id="KOG4696">
    <property type="taxonomic scope" value="Eukaryota"/>
</dbReference>
<protein>
    <recommendedName>
        <fullName evidence="3">UFSP1/2/DUB catalytic domain-containing protein</fullName>
    </recommendedName>
</protein>
<dbReference type="AlphaFoldDB" id="S8FXS8"/>
<evidence type="ECO:0000256" key="2">
    <source>
        <dbReference type="SAM" id="MobiDB-lite"/>
    </source>
</evidence>
<evidence type="ECO:0000313" key="5">
    <source>
        <dbReference type="Proteomes" id="UP000015241"/>
    </source>
</evidence>
<dbReference type="GO" id="GO:0016787">
    <property type="term" value="F:hydrolase activity"/>
    <property type="evidence" value="ECO:0007669"/>
    <property type="project" value="UniProtKB-KW"/>
</dbReference>